<dbReference type="GO" id="GO:0016787">
    <property type="term" value="F:hydrolase activity"/>
    <property type="evidence" value="ECO:0007669"/>
    <property type="project" value="UniProtKB-KW"/>
</dbReference>
<accession>A0ABD5Y2W1</accession>
<dbReference type="Gene3D" id="3.40.630.10">
    <property type="entry name" value="Zn peptidases"/>
    <property type="match status" value="1"/>
</dbReference>
<protein>
    <submittedName>
        <fullName evidence="4">M20/M25/M40 family metallo-hydrolase</fullName>
    </submittedName>
</protein>
<dbReference type="Gene3D" id="3.30.70.360">
    <property type="match status" value="1"/>
</dbReference>
<dbReference type="InterPro" id="IPR002933">
    <property type="entry name" value="Peptidase_M20"/>
</dbReference>
<dbReference type="InterPro" id="IPR050072">
    <property type="entry name" value="Peptidase_M20A"/>
</dbReference>
<dbReference type="Proteomes" id="UP001596432">
    <property type="component" value="Unassembled WGS sequence"/>
</dbReference>
<reference evidence="4 5" key="1">
    <citation type="journal article" date="2019" name="Int. J. Syst. Evol. Microbiol.">
        <title>The Global Catalogue of Microorganisms (GCM) 10K type strain sequencing project: providing services to taxonomists for standard genome sequencing and annotation.</title>
        <authorList>
            <consortium name="The Broad Institute Genomics Platform"/>
            <consortium name="The Broad Institute Genome Sequencing Center for Infectious Disease"/>
            <person name="Wu L."/>
            <person name="Ma J."/>
        </authorList>
    </citation>
    <scope>NUCLEOTIDE SEQUENCE [LARGE SCALE GENOMIC DNA]</scope>
    <source>
        <strain evidence="4 5">XZYJT29</strain>
    </source>
</reference>
<proteinExistence type="predicted"/>
<dbReference type="Pfam" id="PF01546">
    <property type="entry name" value="Peptidase_M20"/>
    <property type="match status" value="1"/>
</dbReference>
<evidence type="ECO:0000256" key="1">
    <source>
        <dbReference type="ARBA" id="ARBA00022723"/>
    </source>
</evidence>
<evidence type="ECO:0000313" key="5">
    <source>
        <dbReference type="Proteomes" id="UP001596432"/>
    </source>
</evidence>
<dbReference type="Pfam" id="PF07687">
    <property type="entry name" value="M20_dimer"/>
    <property type="match status" value="1"/>
</dbReference>
<evidence type="ECO:0000259" key="3">
    <source>
        <dbReference type="Pfam" id="PF07687"/>
    </source>
</evidence>
<dbReference type="PANTHER" id="PTHR43808:SF25">
    <property type="entry name" value="PEPTIDASE M20 DIMERISATION DOMAIN-CONTAINING PROTEIN"/>
    <property type="match status" value="1"/>
</dbReference>
<dbReference type="PANTHER" id="PTHR43808">
    <property type="entry name" value="ACETYLORNITHINE DEACETYLASE"/>
    <property type="match status" value="1"/>
</dbReference>
<gene>
    <name evidence="4" type="ORF">ACFQMA_17705</name>
</gene>
<evidence type="ECO:0000313" key="4">
    <source>
        <dbReference type="EMBL" id="MFC7141659.1"/>
    </source>
</evidence>
<dbReference type="InterPro" id="IPR011650">
    <property type="entry name" value="Peptidase_M20_dimer"/>
</dbReference>
<feature type="domain" description="Peptidase M20 dimerisation" evidence="3">
    <location>
        <begin position="203"/>
        <end position="313"/>
    </location>
</feature>
<keyword evidence="1" id="KW-0479">Metal-binding</keyword>
<dbReference type="GeneID" id="78821979"/>
<dbReference type="SUPFAM" id="SSF55031">
    <property type="entry name" value="Bacterial exopeptidase dimerisation domain"/>
    <property type="match status" value="1"/>
</dbReference>
<keyword evidence="2" id="KW-0378">Hydrolase</keyword>
<dbReference type="RefSeq" id="WP_274322739.1">
    <property type="nucleotide sequence ID" value="NZ_CP118158.1"/>
</dbReference>
<keyword evidence="5" id="KW-1185">Reference proteome</keyword>
<dbReference type="GO" id="GO:0046872">
    <property type="term" value="F:metal ion binding"/>
    <property type="evidence" value="ECO:0007669"/>
    <property type="project" value="UniProtKB-KW"/>
</dbReference>
<organism evidence="4 5">
    <name type="scientific">Halosimplex aquaticum</name>
    <dbReference type="NCBI Taxonomy" id="3026162"/>
    <lineage>
        <taxon>Archaea</taxon>
        <taxon>Methanobacteriati</taxon>
        <taxon>Methanobacteriota</taxon>
        <taxon>Stenosarchaea group</taxon>
        <taxon>Halobacteria</taxon>
        <taxon>Halobacteriales</taxon>
        <taxon>Haloarculaceae</taxon>
        <taxon>Halosimplex</taxon>
    </lineage>
</organism>
<dbReference type="EMBL" id="JBHTAS010000001">
    <property type="protein sequence ID" value="MFC7141659.1"/>
    <property type="molecule type" value="Genomic_DNA"/>
</dbReference>
<dbReference type="InterPro" id="IPR036264">
    <property type="entry name" value="Bact_exopeptidase_dim_dom"/>
</dbReference>
<comment type="caution">
    <text evidence="4">The sequence shown here is derived from an EMBL/GenBank/DDBJ whole genome shotgun (WGS) entry which is preliminary data.</text>
</comment>
<sequence length="423" mass="45285">MEDFAAAYGDRARAFTERLVRFETTAGDEAPAQEWVRDRLADLGFETYTWTADADTLADHPSFAPADDLVSGGRPSVAGVLELGDPDAGRTLVLNGHVDVVPAGESGWTVDPFEPRWDGARLVGRGAVDMKSQLATCVFAARHLADRVEAGEFDLDGRVVVESVAGEEDGGIGAATAALSNPYPFERDAAIVAEPTDMRVVTATEGCLMGRIRIEGTPAHAARRWEGESVLPAFESVRQAFADLEAERAETVTHPLYDRFETPWPIVIGRVEAGTWASNVPGTLTAELRVGVAPGESLDRVEAACRKTLDEAATEESWSVDPPTFERFGVQFASAEIGADEPVVTALQGAMAATGLSATDPTGETYGSDARHYVEAGIPAVVFGPGRIEEAHFPDESIRWPDVLTAGEALVGTARRYLADERR</sequence>
<dbReference type="SUPFAM" id="SSF53187">
    <property type="entry name" value="Zn-dependent exopeptidases"/>
    <property type="match status" value="1"/>
</dbReference>
<dbReference type="AlphaFoldDB" id="A0ABD5Y2W1"/>
<name>A0ABD5Y2W1_9EURY</name>
<evidence type="ECO:0000256" key="2">
    <source>
        <dbReference type="ARBA" id="ARBA00022801"/>
    </source>
</evidence>